<feature type="compositionally biased region" description="Acidic residues" evidence="19">
    <location>
        <begin position="923"/>
        <end position="934"/>
    </location>
</feature>
<evidence type="ECO:0000313" key="24">
    <source>
        <dbReference type="EMBL" id="SJL10658.1"/>
    </source>
</evidence>
<dbReference type="InterPro" id="IPR036875">
    <property type="entry name" value="Znf_CCHC_sf"/>
</dbReference>
<keyword evidence="3" id="KW-0808">Transferase</keyword>
<dbReference type="PROSITE" id="PS50994">
    <property type="entry name" value="INTEGRASE"/>
    <property type="match status" value="1"/>
</dbReference>
<feature type="compositionally biased region" description="Polar residues" evidence="19">
    <location>
        <begin position="291"/>
        <end position="302"/>
    </location>
</feature>
<dbReference type="InterPro" id="IPR036397">
    <property type="entry name" value="RNaseH_sf"/>
</dbReference>
<dbReference type="GO" id="GO:0006508">
    <property type="term" value="P:proteolysis"/>
    <property type="evidence" value="ECO:0007669"/>
    <property type="project" value="UniProtKB-KW"/>
</dbReference>
<evidence type="ECO:0000256" key="9">
    <source>
        <dbReference type="ARBA" id="ARBA00022801"/>
    </source>
</evidence>
<dbReference type="Pfam" id="PF00098">
    <property type="entry name" value="zf-CCHC"/>
    <property type="match status" value="1"/>
</dbReference>
<dbReference type="InterPro" id="IPR000953">
    <property type="entry name" value="Chromo/chromo_shadow_dom"/>
</dbReference>
<accession>A0A284RPI4</accession>
<dbReference type="InterPro" id="IPR001878">
    <property type="entry name" value="Znf_CCHC"/>
</dbReference>
<dbReference type="InterPro" id="IPR050951">
    <property type="entry name" value="Retrovirus_Pol_polyprotein"/>
</dbReference>
<keyword evidence="16" id="KW-0233">DNA recombination</keyword>
<evidence type="ECO:0000256" key="7">
    <source>
        <dbReference type="ARBA" id="ARBA00022750"/>
    </source>
</evidence>
<dbReference type="InterPro" id="IPR000477">
    <property type="entry name" value="RT_dom"/>
</dbReference>
<keyword evidence="11" id="KW-0694">RNA-binding</keyword>
<protein>
    <recommendedName>
        <fullName evidence="26">Reverse transcriptase</fullName>
    </recommendedName>
</protein>
<dbReference type="InterPro" id="IPR016197">
    <property type="entry name" value="Chromo-like_dom_sf"/>
</dbReference>
<sequence length="2462" mass="276554">MTPDEISILVAGLIGGAALLSLFVALLVLTYAEQLRRIFRIRPLTPVNPTLPGHYVLPYLQHGPLMEPVGQIHAPTPQRRATFPAASSDDDLPVPPRNATPRPSNVPRTPPPAYNPAEAEEYGRFLRSIFRSASPTNLPLITIPDSPPAPERALSPDNQTNEPTPSTPTAFGRESLPEELKSTPLPTSVPSPTPTPTPTPLSSEEMNPSLNATTTTPSTQTAPITSGQNSTPSIEPSSVPIGHRPGSSAGSISSSEADTKARRIESEWGTTSQQSEDPEFRDAVERPQYVQEYTPTDSGRNTQPPPAASSWMPAPEPTSSRGPSQTSYWPSHLPRETDPTWTAPPDFDNFNQDQETFGGWADEEDYGEFETYQDDRDYRGYTTAPHFYHQPFPLPDSPTYAAPNYPPPPHPRRVQQYRPPQYGSHAYGGQGPDDPEPGGSAMPTDPPQPSNAERLEAARQQSLKNRRDYDLLKAQMEAAQAKMMTHDVTWDFAQPPDSKGKKPDRGRPSVPNYRRPLYDRTDRWSVPRPPPKWEAPNPYPAPVGRAPDEAPWLGVKPIMVKPPLPFFGKYDDIERFIGDCLTYFEVFASYFQVPSSRVVFAVTHLEGDAKDWWVHARQDFWANDEDDPIDARFRFPSWTEFTTLLSLNFHDPASEEMHEKKMFDLRMGKGSALAYFQELEVEAKKANRRRVPDSYTNAIANSGQHIPVTYNDWKRRICIMYEERQKKWVFDQTIGGRSAPQNRGTTAPSLPKTGGASTLTPPKQIAAGNAPKPGEQDSAGRWTTHPGQGIPMSIDAQKLRNEGRCFRCKEKGHLSKDCPKKKEFRDIRSVQATTELAATTKVEEDFHTGALSSPAGRSQGLFVGTPFNPTCISKRTNIFSTSPDLHTHSNIPRLRAPAFNVSSTTSKPVPESQNRYAALSVEECNDNSDSDSDSDIPLKGCHDTSPARAQAKAVDPAGHEAESLSTRPLLTLGQTDAKHRASSLCGETQSTNASGEKSTLAVTPIDIASLPRITDGTMSAPKGKLYEEAAQVERPSTPKVDVESQLGGETTARLPGQQRVPLVQETTMPQQQPFPVGRPGKVMEVMTSQSPGAAGGIGQPRSLDSTTPVVPARLFDVRGDAPVRTNPSLQRIVLVEANQTNLRSPIAPGNVDEERPSKAAGDANASATKKIAAGLEAASAQAVNRGHPVTCIEVPDEDDDTAFQLWLAKERLPTVTQTEATSDEPARSSTKPITFQKWYKPFEVDWTLRAVCEARNDNAARAALYVWTHVDRVPELTPELLSELRKGDELARERLYELHEPPRYLRRRAIFATRGLVDSGCTSSVINRAFVQKHHLDTVKTAIPIIVYNADGSRNKGGDITEYVEVRLTIGNHEERIDLAVTDLGAKDLYLGHDWLKRHNPVINWETGTVIFGRCQCIKNPFPLPDADPDDRWDEELEDGDTILAVNMEEELVIRAVHHANDLAATAHAEKPAKTFEEMVPPDYRSFRDLFSKENFDELPERKPWDHAIELIPNAKSTLDCKVYPLNRNEQEQLDKFLDENLDSGRIKESKSPFASPFFFVKKKDGSLRPVQDYRKLNEMTIKNRYPLPLISELIDKLQGAKYFTKLDVRWGYNNVRIKEGDEYKAAFHTNRGLFEPTVMFFRLTNSPATFQWMMNDIFKDLISEGKVTIYLDDILIFTKDLDEHRRICEFEVLETEYLGVIISEGQVRMDPVKLAGITEWPTPTKKKELQSFLGFTNFYRKFIKNYSKVVRTLTQLTGNAEWTWGAAQNQAFQQLKKQMAEDVILAIPNATGRFRVEADASNGAIGAVLSQEQDGRWRPVAFMSKALTATERNYEIYDKELLAIMLALAEWRHYLMGTLEDVEIWTDHQNLHDHDQGEDDNGDIMVLSPEHFRAMIMPTTSETHERVKTATRQKELWDKGIAASLEHERGITERDGILYYDNRVYVPRHSSLRGEIIAQSHDHITAGHPGIAKTRELVQREYWWPKIQRDIETYVKGCETCQRTKSNTQAKSAPLHPNAIPTEPWTHISVDMVTGLPDSNGHDALLVIVDRFSKAIILVPCNVELSAAGWARILRDHVYARHGMPQVVISDRGPQFVSAFMKELYRMLDITQNASTAFHLQTDGQTERVNQEVEKYLRIFINYHQNDWADWLPLAEFAHNNRAHSATGRSPFMILYGRNPRIMPDSPRTPNSKVPAASDFSKAIAQVHKETELALEQAAGRMKAQYDKHKRPATEYHVGDKVWLDATNLHLPRPKKKLDDKRVGPFLVLEKTGASAYKLKLPPHWKIHPCFNEKLLSPFVPPSFPNQEQPPPPPPDLIDGEEEWEIEEILDSKPRKVRAKRGQPSTTVIDYFIKWVGHTREHNSWVTASEMGNAQEAIADYEAKMGSNERVSVVKIATSKSPLAMVINHHFDGEDVSYLCQRQDGTQKWLLNPDVTKFENFLVEYWQNYYSSQHDSQEEDT</sequence>
<feature type="region of interest" description="Disordered" evidence="19">
    <location>
        <begin position="81"/>
        <end position="117"/>
    </location>
</feature>
<feature type="compositionally biased region" description="Low complexity" evidence="19">
    <location>
        <begin position="212"/>
        <end position="226"/>
    </location>
</feature>
<evidence type="ECO:0000256" key="14">
    <source>
        <dbReference type="ARBA" id="ARBA00022932"/>
    </source>
</evidence>
<dbReference type="Pfam" id="PF17921">
    <property type="entry name" value="Integrase_H2C2"/>
    <property type="match status" value="1"/>
</dbReference>
<dbReference type="InterPro" id="IPR043128">
    <property type="entry name" value="Rev_trsase/Diguanyl_cyclase"/>
</dbReference>
<reference evidence="25" key="1">
    <citation type="journal article" date="2017" name="Nat. Ecol. Evol.">
        <title>Genome expansion and lineage-specific genetic innovations in the forest pathogenic fungi Armillaria.</title>
        <authorList>
            <person name="Sipos G."/>
            <person name="Prasanna A.N."/>
            <person name="Walter M.C."/>
            <person name="O'Connor E."/>
            <person name="Balint B."/>
            <person name="Krizsan K."/>
            <person name="Kiss B."/>
            <person name="Hess J."/>
            <person name="Varga T."/>
            <person name="Slot J."/>
            <person name="Riley R."/>
            <person name="Boka B."/>
            <person name="Rigling D."/>
            <person name="Barry K."/>
            <person name="Lee J."/>
            <person name="Mihaltcheva S."/>
            <person name="LaButti K."/>
            <person name="Lipzen A."/>
            <person name="Waldron R."/>
            <person name="Moloney N.M."/>
            <person name="Sperisen C."/>
            <person name="Kredics L."/>
            <person name="Vagvoelgyi C."/>
            <person name="Patrignani A."/>
            <person name="Fitzpatrick D."/>
            <person name="Nagy I."/>
            <person name="Doyle S."/>
            <person name="Anderson J.B."/>
            <person name="Grigoriev I.V."/>
            <person name="Gueldener U."/>
            <person name="Muensterkoetter M."/>
            <person name="Nagy L.G."/>
        </authorList>
    </citation>
    <scope>NUCLEOTIDE SEQUENCE [LARGE SCALE GENOMIC DNA]</scope>
    <source>
        <strain evidence="25">C18/9</strain>
    </source>
</reference>
<keyword evidence="17" id="KW-0511">Multifunctional enzyme</keyword>
<dbReference type="Gene3D" id="3.30.420.10">
    <property type="entry name" value="Ribonuclease H-like superfamily/Ribonuclease H"/>
    <property type="match status" value="1"/>
</dbReference>
<evidence type="ECO:0000313" key="25">
    <source>
        <dbReference type="Proteomes" id="UP000219338"/>
    </source>
</evidence>
<dbReference type="Proteomes" id="UP000219338">
    <property type="component" value="Unassembled WGS sequence"/>
</dbReference>
<dbReference type="FunFam" id="1.10.340.70:FF:000001">
    <property type="entry name" value="Retrovirus-related Pol polyprotein from transposon gypsy-like Protein"/>
    <property type="match status" value="1"/>
</dbReference>
<feature type="compositionally biased region" description="Pro residues" evidence="19">
    <location>
        <begin position="527"/>
        <end position="540"/>
    </location>
</feature>
<keyword evidence="15" id="KW-0238">DNA-binding</keyword>
<evidence type="ECO:0000256" key="18">
    <source>
        <dbReference type="PROSITE-ProRule" id="PRU00047"/>
    </source>
</evidence>
<dbReference type="InterPro" id="IPR021109">
    <property type="entry name" value="Peptidase_aspartic_dom_sf"/>
</dbReference>
<evidence type="ECO:0000259" key="20">
    <source>
        <dbReference type="PROSITE" id="PS50013"/>
    </source>
</evidence>
<dbReference type="GO" id="GO:0003887">
    <property type="term" value="F:DNA-directed DNA polymerase activity"/>
    <property type="evidence" value="ECO:0007669"/>
    <property type="project" value="UniProtKB-KW"/>
</dbReference>
<dbReference type="SUPFAM" id="SSF57756">
    <property type="entry name" value="Retrovirus zinc finger-like domains"/>
    <property type="match status" value="1"/>
</dbReference>
<evidence type="ECO:0000256" key="1">
    <source>
        <dbReference type="ARBA" id="ARBA00022664"/>
    </source>
</evidence>
<keyword evidence="5" id="KW-0540">Nuclease</keyword>
<keyword evidence="7" id="KW-0064">Aspartyl protease</keyword>
<feature type="compositionally biased region" description="Pro residues" evidence="19">
    <location>
        <begin position="187"/>
        <end position="199"/>
    </location>
</feature>
<keyword evidence="4" id="KW-0548">Nucleotidyltransferase</keyword>
<keyword evidence="1" id="KW-0507">mRNA processing</keyword>
<evidence type="ECO:0000256" key="3">
    <source>
        <dbReference type="ARBA" id="ARBA00022679"/>
    </source>
</evidence>
<feature type="compositionally biased region" description="Basic and acidic residues" evidence="19">
    <location>
        <begin position="498"/>
        <end position="507"/>
    </location>
</feature>
<evidence type="ECO:0000256" key="15">
    <source>
        <dbReference type="ARBA" id="ARBA00023125"/>
    </source>
</evidence>
<dbReference type="InterPro" id="IPR041577">
    <property type="entry name" value="RT_RNaseH_2"/>
</dbReference>
<dbReference type="CDD" id="cd09274">
    <property type="entry name" value="RNase_HI_RT_Ty3"/>
    <property type="match status" value="1"/>
</dbReference>
<feature type="region of interest" description="Disordered" evidence="19">
    <location>
        <begin position="922"/>
        <end position="963"/>
    </location>
</feature>
<dbReference type="Gene3D" id="2.40.50.40">
    <property type="match status" value="1"/>
</dbReference>
<dbReference type="GO" id="GO:0008270">
    <property type="term" value="F:zinc ion binding"/>
    <property type="evidence" value="ECO:0007669"/>
    <property type="project" value="UniProtKB-KW"/>
</dbReference>
<feature type="domain" description="Integrase catalytic" evidence="23">
    <location>
        <begin position="2021"/>
        <end position="2180"/>
    </location>
</feature>
<dbReference type="SUPFAM" id="SSF50630">
    <property type="entry name" value="Acid proteases"/>
    <property type="match status" value="1"/>
</dbReference>
<dbReference type="CDD" id="cd00303">
    <property type="entry name" value="retropepsin_like"/>
    <property type="match status" value="1"/>
</dbReference>
<dbReference type="SUPFAM" id="SSF53098">
    <property type="entry name" value="Ribonuclease H-like"/>
    <property type="match status" value="1"/>
</dbReference>
<evidence type="ECO:0000259" key="22">
    <source>
        <dbReference type="PROSITE" id="PS50878"/>
    </source>
</evidence>
<dbReference type="FunFam" id="3.30.70.270:FF:000020">
    <property type="entry name" value="Transposon Tf2-6 polyprotein-like Protein"/>
    <property type="match status" value="1"/>
</dbReference>
<dbReference type="GO" id="GO:0004519">
    <property type="term" value="F:endonuclease activity"/>
    <property type="evidence" value="ECO:0007669"/>
    <property type="project" value="UniProtKB-KW"/>
</dbReference>
<dbReference type="PANTHER" id="PTHR37984:SF5">
    <property type="entry name" value="PROTEIN NYNRIN-LIKE"/>
    <property type="match status" value="1"/>
</dbReference>
<feature type="compositionally biased region" description="Low complexity" evidence="19">
    <location>
        <begin position="246"/>
        <end position="255"/>
    </location>
</feature>
<dbReference type="GO" id="GO:0006397">
    <property type="term" value="P:mRNA processing"/>
    <property type="evidence" value="ECO:0007669"/>
    <property type="project" value="UniProtKB-KW"/>
</dbReference>
<dbReference type="EMBL" id="FUEG01000012">
    <property type="protein sequence ID" value="SJL10658.1"/>
    <property type="molecule type" value="Genomic_DNA"/>
</dbReference>
<keyword evidence="6" id="KW-0479">Metal-binding</keyword>
<dbReference type="GO" id="GO:0015074">
    <property type="term" value="P:DNA integration"/>
    <property type="evidence" value="ECO:0007669"/>
    <property type="project" value="UniProtKB-KW"/>
</dbReference>
<evidence type="ECO:0000256" key="19">
    <source>
        <dbReference type="SAM" id="MobiDB-lite"/>
    </source>
</evidence>
<keyword evidence="2" id="KW-0645">Protease</keyword>
<feature type="compositionally biased region" description="Basic and acidic residues" evidence="19">
    <location>
        <begin position="516"/>
        <end position="525"/>
    </location>
</feature>
<keyword evidence="10" id="KW-0460">Magnesium</keyword>
<dbReference type="CDD" id="cd01647">
    <property type="entry name" value="RT_LTR"/>
    <property type="match status" value="1"/>
</dbReference>
<feature type="domain" description="Reverse transcriptase" evidence="22">
    <location>
        <begin position="1542"/>
        <end position="1738"/>
    </location>
</feature>
<dbReference type="InterPro" id="IPR043502">
    <property type="entry name" value="DNA/RNA_pol_sf"/>
</dbReference>
<evidence type="ECO:0000256" key="8">
    <source>
        <dbReference type="ARBA" id="ARBA00022759"/>
    </source>
</evidence>
<feature type="compositionally biased region" description="Polar residues" evidence="19">
    <location>
        <begin position="156"/>
        <end position="169"/>
    </location>
</feature>
<feature type="compositionally biased region" description="Polar residues" evidence="19">
    <location>
        <begin position="739"/>
        <end position="748"/>
    </location>
</feature>
<dbReference type="GO" id="GO:0003723">
    <property type="term" value="F:RNA binding"/>
    <property type="evidence" value="ECO:0007669"/>
    <property type="project" value="UniProtKB-KW"/>
</dbReference>
<evidence type="ECO:0000256" key="12">
    <source>
        <dbReference type="ARBA" id="ARBA00022908"/>
    </source>
</evidence>
<keyword evidence="25" id="KW-1185">Reference proteome</keyword>
<evidence type="ECO:0000256" key="10">
    <source>
        <dbReference type="ARBA" id="ARBA00022842"/>
    </source>
</evidence>
<dbReference type="FunFam" id="3.30.420.10:FF:000032">
    <property type="entry name" value="Retrovirus-related Pol polyprotein from transposon 297-like Protein"/>
    <property type="match status" value="1"/>
</dbReference>
<evidence type="ECO:0000256" key="2">
    <source>
        <dbReference type="ARBA" id="ARBA00022670"/>
    </source>
</evidence>
<evidence type="ECO:0000256" key="17">
    <source>
        <dbReference type="ARBA" id="ARBA00023268"/>
    </source>
</evidence>
<dbReference type="Gene3D" id="3.30.70.270">
    <property type="match status" value="2"/>
</dbReference>
<dbReference type="Pfam" id="PF17919">
    <property type="entry name" value="RT_RNaseH_2"/>
    <property type="match status" value="1"/>
</dbReference>
<keyword evidence="9" id="KW-0378">Hydrolase</keyword>
<feature type="region of interest" description="Disordered" evidence="19">
    <location>
        <begin position="491"/>
        <end position="540"/>
    </location>
</feature>
<dbReference type="Pfam" id="PF08284">
    <property type="entry name" value="RVP_2"/>
    <property type="match status" value="1"/>
</dbReference>
<dbReference type="GO" id="GO:0003677">
    <property type="term" value="F:DNA binding"/>
    <property type="evidence" value="ECO:0007669"/>
    <property type="project" value="UniProtKB-KW"/>
</dbReference>
<dbReference type="PANTHER" id="PTHR37984">
    <property type="entry name" value="PROTEIN CBG26694"/>
    <property type="match status" value="1"/>
</dbReference>
<dbReference type="Pfam" id="PF24626">
    <property type="entry name" value="SH3_Tf2-1"/>
    <property type="match status" value="1"/>
</dbReference>
<evidence type="ECO:0000256" key="5">
    <source>
        <dbReference type="ARBA" id="ARBA00022722"/>
    </source>
</evidence>
<dbReference type="Gene3D" id="3.10.10.10">
    <property type="entry name" value="HIV Type 1 Reverse Transcriptase, subunit A, domain 1"/>
    <property type="match status" value="1"/>
</dbReference>
<proteinExistence type="predicted"/>
<dbReference type="GO" id="GO:0003964">
    <property type="term" value="F:RNA-directed DNA polymerase activity"/>
    <property type="evidence" value="ECO:0007669"/>
    <property type="project" value="UniProtKB-KW"/>
</dbReference>
<dbReference type="PROSITE" id="PS50158">
    <property type="entry name" value="ZF_CCHC"/>
    <property type="match status" value="1"/>
</dbReference>
<keyword evidence="13" id="KW-0695">RNA-directed DNA polymerase</keyword>
<keyword evidence="12" id="KW-0229">DNA integration</keyword>
<gene>
    <name evidence="24" type="ORF">ARMOST_14049</name>
</gene>
<dbReference type="GO" id="GO:0006310">
    <property type="term" value="P:DNA recombination"/>
    <property type="evidence" value="ECO:0007669"/>
    <property type="project" value="UniProtKB-KW"/>
</dbReference>
<dbReference type="GO" id="GO:0005634">
    <property type="term" value="C:nucleus"/>
    <property type="evidence" value="ECO:0007669"/>
    <property type="project" value="UniProtKB-ARBA"/>
</dbReference>
<dbReference type="Gene3D" id="1.10.340.70">
    <property type="match status" value="1"/>
</dbReference>
<evidence type="ECO:0000259" key="23">
    <source>
        <dbReference type="PROSITE" id="PS50994"/>
    </source>
</evidence>
<dbReference type="SUPFAM" id="SSF56672">
    <property type="entry name" value="DNA/RNA polymerases"/>
    <property type="match status" value="1"/>
</dbReference>
<feature type="domain" description="Chromo" evidence="20">
    <location>
        <begin position="2325"/>
        <end position="2394"/>
    </location>
</feature>
<dbReference type="GO" id="GO:0006338">
    <property type="term" value="P:chromatin remodeling"/>
    <property type="evidence" value="ECO:0007669"/>
    <property type="project" value="UniProtKB-ARBA"/>
</dbReference>
<feature type="compositionally biased region" description="Acidic residues" evidence="19">
    <location>
        <begin position="361"/>
        <end position="372"/>
    </location>
</feature>
<dbReference type="GO" id="GO:0004190">
    <property type="term" value="F:aspartic-type endopeptidase activity"/>
    <property type="evidence" value="ECO:0007669"/>
    <property type="project" value="UniProtKB-KW"/>
</dbReference>
<keyword evidence="14" id="KW-0239">DNA-directed DNA polymerase</keyword>
<dbReference type="OrthoDB" id="3341476at2759"/>
<feature type="compositionally biased region" description="Basic and acidic residues" evidence="19">
    <location>
        <begin position="257"/>
        <end position="266"/>
    </location>
</feature>
<dbReference type="Pfam" id="PF03732">
    <property type="entry name" value="Retrotrans_gag"/>
    <property type="match status" value="1"/>
</dbReference>
<evidence type="ECO:0000256" key="16">
    <source>
        <dbReference type="ARBA" id="ARBA00023172"/>
    </source>
</evidence>
<dbReference type="SMART" id="SM00343">
    <property type="entry name" value="ZnF_C2HC"/>
    <property type="match status" value="1"/>
</dbReference>
<feature type="compositionally biased region" description="Polar residues" evidence="19">
    <location>
        <begin position="227"/>
        <end position="236"/>
    </location>
</feature>
<dbReference type="Pfam" id="PF00665">
    <property type="entry name" value="rve"/>
    <property type="match status" value="1"/>
</dbReference>
<dbReference type="InterPro" id="IPR001584">
    <property type="entry name" value="Integrase_cat-core"/>
</dbReference>
<dbReference type="InterPro" id="IPR056924">
    <property type="entry name" value="SH3_Tf2-1"/>
</dbReference>
<dbReference type="Gene3D" id="4.10.60.10">
    <property type="entry name" value="Zinc finger, CCHC-type"/>
    <property type="match status" value="1"/>
</dbReference>
<dbReference type="Pfam" id="PF00078">
    <property type="entry name" value="RVT_1"/>
    <property type="match status" value="1"/>
</dbReference>
<dbReference type="STRING" id="47428.A0A284RPI4"/>
<dbReference type="Gene3D" id="2.40.70.10">
    <property type="entry name" value="Acid Proteases"/>
    <property type="match status" value="1"/>
</dbReference>
<dbReference type="InterPro" id="IPR005162">
    <property type="entry name" value="Retrotrans_gag_dom"/>
</dbReference>
<dbReference type="CDD" id="cd00024">
    <property type="entry name" value="CD_CSD"/>
    <property type="match status" value="1"/>
</dbReference>
<keyword evidence="18" id="KW-0863">Zinc-finger</keyword>
<feature type="domain" description="CCHC-type" evidence="21">
    <location>
        <begin position="804"/>
        <end position="820"/>
    </location>
</feature>
<keyword evidence="8" id="KW-0255">Endonuclease</keyword>
<name>A0A284RPI4_ARMOS</name>
<evidence type="ECO:0000256" key="6">
    <source>
        <dbReference type="ARBA" id="ARBA00022723"/>
    </source>
</evidence>
<feature type="compositionally biased region" description="Polar residues" evidence="19">
    <location>
        <begin position="318"/>
        <end position="329"/>
    </location>
</feature>
<dbReference type="SMART" id="SM00298">
    <property type="entry name" value="CHROMO"/>
    <property type="match status" value="1"/>
</dbReference>
<dbReference type="InterPro" id="IPR041588">
    <property type="entry name" value="Integrase_H2C2"/>
</dbReference>
<evidence type="ECO:0000256" key="4">
    <source>
        <dbReference type="ARBA" id="ARBA00022695"/>
    </source>
</evidence>
<feature type="region of interest" description="Disordered" evidence="19">
    <location>
        <begin position="138"/>
        <end position="468"/>
    </location>
</feature>
<dbReference type="InterPro" id="IPR012337">
    <property type="entry name" value="RNaseH-like_sf"/>
</dbReference>
<organism evidence="24 25">
    <name type="scientific">Armillaria ostoyae</name>
    <name type="common">Armillaria root rot fungus</name>
    <dbReference type="NCBI Taxonomy" id="47428"/>
    <lineage>
        <taxon>Eukaryota</taxon>
        <taxon>Fungi</taxon>
        <taxon>Dikarya</taxon>
        <taxon>Basidiomycota</taxon>
        <taxon>Agaricomycotina</taxon>
        <taxon>Agaricomycetes</taxon>
        <taxon>Agaricomycetidae</taxon>
        <taxon>Agaricales</taxon>
        <taxon>Marasmiineae</taxon>
        <taxon>Physalacriaceae</taxon>
        <taxon>Armillaria</taxon>
    </lineage>
</organism>
<dbReference type="PROSITE" id="PS50878">
    <property type="entry name" value="RT_POL"/>
    <property type="match status" value="1"/>
</dbReference>
<evidence type="ECO:0008006" key="26">
    <source>
        <dbReference type="Google" id="ProtNLM"/>
    </source>
</evidence>
<evidence type="ECO:0000256" key="13">
    <source>
        <dbReference type="ARBA" id="ARBA00022918"/>
    </source>
</evidence>
<keyword evidence="18" id="KW-0862">Zinc</keyword>
<dbReference type="PROSITE" id="PS50013">
    <property type="entry name" value="CHROMO_2"/>
    <property type="match status" value="1"/>
</dbReference>
<dbReference type="SUPFAM" id="SSF54160">
    <property type="entry name" value="Chromo domain-like"/>
    <property type="match status" value="1"/>
</dbReference>
<feature type="region of interest" description="Disordered" evidence="19">
    <location>
        <begin position="732"/>
        <end position="792"/>
    </location>
</feature>
<evidence type="ECO:0000259" key="21">
    <source>
        <dbReference type="PROSITE" id="PS50158"/>
    </source>
</evidence>
<evidence type="ECO:0000256" key="11">
    <source>
        <dbReference type="ARBA" id="ARBA00022884"/>
    </source>
</evidence>